<dbReference type="STRING" id="1004156.AYP45_00085"/>
<dbReference type="InterPro" id="IPR023917">
    <property type="entry name" value="Bifunctiontional_GlmU_bac-type"/>
</dbReference>
<dbReference type="Proteomes" id="UP000189681">
    <property type="component" value="Unassembled WGS sequence"/>
</dbReference>
<reference evidence="1 2" key="1">
    <citation type="journal article" date="2017" name="Water Res.">
        <title>Discovery and metagenomic analysis of an anammox bacterial enrichment related to Candidatus "Brocadia caroliniensis" in a full-scale glycerol-fed nitritation-denitritation separate centrate treatment process.</title>
        <authorList>
            <person name="Park H."/>
            <person name="Brotto A.C."/>
            <person name="van Loosdrecht M.C."/>
            <person name="Chandran K."/>
        </authorList>
    </citation>
    <scope>NUCLEOTIDE SEQUENCE [LARGE SCALE GENOMIC DNA]</scope>
    <source>
        <strain evidence="1">26THWARD</strain>
    </source>
</reference>
<dbReference type="EMBL" id="AYTS01000002">
    <property type="protein sequence ID" value="OOP58024.1"/>
    <property type="molecule type" value="Genomic_DNA"/>
</dbReference>
<gene>
    <name evidence="1" type="ORF">AYP45_00085</name>
</gene>
<protein>
    <submittedName>
        <fullName evidence="1">Uncharacterized protein</fullName>
    </submittedName>
</protein>
<comment type="caution">
    <text evidence="1">The sequence shown here is derived from an EMBL/GenBank/DDBJ whole genome shotgun (WGS) entry which is preliminary data.</text>
</comment>
<dbReference type="Pfam" id="PF13562">
    <property type="entry name" value="NTP_transf_4"/>
    <property type="match status" value="1"/>
</dbReference>
<accession>A0A1V4AY33</accession>
<name>A0A1V4AY33_9BACT</name>
<organism evidence="1 2">
    <name type="scientific">Candidatus Brocadia carolinensis</name>
    <dbReference type="NCBI Taxonomy" id="1004156"/>
    <lineage>
        <taxon>Bacteria</taxon>
        <taxon>Pseudomonadati</taxon>
        <taxon>Planctomycetota</taxon>
        <taxon>Candidatus Brocadiia</taxon>
        <taxon>Candidatus Brocadiales</taxon>
        <taxon>Candidatus Brocadiaceae</taxon>
        <taxon>Candidatus Brocadia</taxon>
    </lineage>
</organism>
<sequence length="120" mass="14416">MSQDATVTQTQVKKHFKLMKIGDFQMQYIYVFEDNQYSKLFPLVYTRTVFELRCGMFSALERIARHYPHAIVTLFCRDFLSDVLRERYSCRVNSLHTTDDTCLFFKRSRNSLIPYFSRRS</sequence>
<evidence type="ECO:0000313" key="1">
    <source>
        <dbReference type="EMBL" id="OOP58024.1"/>
    </source>
</evidence>
<evidence type="ECO:0000313" key="2">
    <source>
        <dbReference type="Proteomes" id="UP000189681"/>
    </source>
</evidence>
<dbReference type="AlphaFoldDB" id="A0A1V4AY33"/>
<proteinExistence type="predicted"/>